<dbReference type="SUPFAM" id="SSF54593">
    <property type="entry name" value="Glyoxalase/Bleomycin resistance protein/Dihydroxybiphenyl dioxygenase"/>
    <property type="match status" value="1"/>
</dbReference>
<dbReference type="GO" id="GO:0051213">
    <property type="term" value="F:dioxygenase activity"/>
    <property type="evidence" value="ECO:0007669"/>
    <property type="project" value="UniProtKB-KW"/>
</dbReference>
<dbReference type="AlphaFoldDB" id="A0A3D9V7X0"/>
<accession>A0A3D9V7X0</accession>
<dbReference type="PANTHER" id="PTHR35908">
    <property type="entry name" value="HYPOTHETICAL FUSION PROTEIN"/>
    <property type="match status" value="1"/>
</dbReference>
<reference evidence="2 3" key="1">
    <citation type="submission" date="2018-08" db="EMBL/GenBank/DDBJ databases">
        <title>Sequencing the genomes of 1000 actinobacteria strains.</title>
        <authorList>
            <person name="Klenk H.-P."/>
        </authorList>
    </citation>
    <scope>NUCLEOTIDE SEQUENCE [LARGE SCALE GENOMIC DNA]</scope>
    <source>
        <strain evidence="2 3">DSM 22891</strain>
    </source>
</reference>
<dbReference type="PROSITE" id="PS51819">
    <property type="entry name" value="VOC"/>
    <property type="match status" value="1"/>
</dbReference>
<keyword evidence="3" id="KW-1185">Reference proteome</keyword>
<dbReference type="InterPro" id="IPR037523">
    <property type="entry name" value="VOC_core"/>
</dbReference>
<keyword evidence="2" id="KW-0456">Lyase</keyword>
<feature type="domain" description="VOC" evidence="1">
    <location>
        <begin position="6"/>
        <end position="135"/>
    </location>
</feature>
<sequence length="135" mass="14769">MARPLRVSSVSIGAPNPRELARFYERLLGWTVTALEGPAPGEPENAGWAQLRHPEGGPGLQTLNIEWEKEYTRPTWPSVPGTQHITAHLDIPVDDLDAAVARALEAGATLTENQPQEDVRVLFDPVGHPFCLFLG</sequence>
<dbReference type="InterPro" id="IPR029068">
    <property type="entry name" value="Glyas_Bleomycin-R_OHBP_Dase"/>
</dbReference>
<proteinExistence type="predicted"/>
<dbReference type="InterPro" id="IPR041581">
    <property type="entry name" value="Glyoxalase_6"/>
</dbReference>
<keyword evidence="2" id="KW-0560">Oxidoreductase</keyword>
<dbReference type="CDD" id="cd06587">
    <property type="entry name" value="VOC"/>
    <property type="match status" value="1"/>
</dbReference>
<evidence type="ECO:0000313" key="3">
    <source>
        <dbReference type="Proteomes" id="UP000256485"/>
    </source>
</evidence>
<dbReference type="PANTHER" id="PTHR35908:SF1">
    <property type="entry name" value="CONSERVED PROTEIN"/>
    <property type="match status" value="1"/>
</dbReference>
<evidence type="ECO:0000313" key="2">
    <source>
        <dbReference type="EMBL" id="REF36803.1"/>
    </source>
</evidence>
<keyword evidence="2" id="KW-0223">Dioxygenase</keyword>
<evidence type="ECO:0000259" key="1">
    <source>
        <dbReference type="PROSITE" id="PS51819"/>
    </source>
</evidence>
<dbReference type="OrthoDB" id="1645442at2"/>
<name>A0A3D9V7X0_THECX</name>
<dbReference type="Proteomes" id="UP000256485">
    <property type="component" value="Unassembled WGS sequence"/>
</dbReference>
<comment type="caution">
    <text evidence="2">The sequence shown here is derived from an EMBL/GenBank/DDBJ whole genome shotgun (WGS) entry which is preliminary data.</text>
</comment>
<protein>
    <submittedName>
        <fullName evidence="2">Catechol 2,3-dioxygenase-like lactoylglutathione lyase family enzyme</fullName>
    </submittedName>
</protein>
<dbReference type="GO" id="GO:0016829">
    <property type="term" value="F:lyase activity"/>
    <property type="evidence" value="ECO:0007669"/>
    <property type="project" value="UniProtKB-KW"/>
</dbReference>
<dbReference type="EMBL" id="QTUC01000001">
    <property type="protein sequence ID" value="REF36803.1"/>
    <property type="molecule type" value="Genomic_DNA"/>
</dbReference>
<gene>
    <name evidence="2" type="ORF">DFJ64_2235</name>
</gene>
<dbReference type="RefSeq" id="WP_115850373.1">
    <property type="nucleotide sequence ID" value="NZ_QTUC01000001.1"/>
</dbReference>
<dbReference type="Pfam" id="PF18029">
    <property type="entry name" value="Glyoxalase_6"/>
    <property type="match status" value="1"/>
</dbReference>
<organism evidence="2 3">
    <name type="scientific">Thermasporomyces composti</name>
    <dbReference type="NCBI Taxonomy" id="696763"/>
    <lineage>
        <taxon>Bacteria</taxon>
        <taxon>Bacillati</taxon>
        <taxon>Actinomycetota</taxon>
        <taxon>Actinomycetes</taxon>
        <taxon>Propionibacteriales</taxon>
        <taxon>Nocardioidaceae</taxon>
        <taxon>Thermasporomyces</taxon>
    </lineage>
</organism>
<dbReference type="Gene3D" id="3.10.180.10">
    <property type="entry name" value="2,3-Dihydroxybiphenyl 1,2-Dioxygenase, domain 1"/>
    <property type="match status" value="1"/>
</dbReference>